<dbReference type="UniPathway" id="UPA00109">
    <property type="reaction ID" value="UER00185"/>
</dbReference>
<comment type="subcellular location">
    <subcellularLocation>
        <location evidence="13">Cytoplasm</location>
    </subcellularLocation>
</comment>
<keyword evidence="11 13" id="KW-0067">ATP-binding</keyword>
<dbReference type="EMBL" id="PEZY01000012">
    <property type="protein sequence ID" value="PIS05867.1"/>
    <property type="molecule type" value="Genomic_DNA"/>
</dbReference>
<evidence type="ECO:0000256" key="12">
    <source>
        <dbReference type="ARBA" id="ARBA00023152"/>
    </source>
</evidence>
<feature type="binding site" evidence="13">
    <location>
        <position position="155"/>
    </location>
    <ligand>
        <name>substrate</name>
    </ligand>
</feature>
<protein>
    <recommendedName>
        <fullName evidence="6 13">Phosphoglycerate kinase</fullName>
        <ecNumber evidence="5 13">2.7.2.3</ecNumber>
    </recommendedName>
</protein>
<comment type="pathway">
    <text evidence="2 13">Carbohydrate degradation; glycolysis; pyruvate from D-glyceraldehyde 3-phosphate: step 2/5.</text>
</comment>
<dbReference type="FunFam" id="3.40.50.1260:FF:000006">
    <property type="entry name" value="Phosphoglycerate kinase"/>
    <property type="match status" value="1"/>
</dbReference>
<evidence type="ECO:0000313" key="18">
    <source>
        <dbReference type="Proteomes" id="UP000229056"/>
    </source>
</evidence>
<dbReference type="FunFam" id="3.40.50.1260:FF:000031">
    <property type="entry name" value="Phosphoglycerate kinase 1"/>
    <property type="match status" value="1"/>
</dbReference>
<evidence type="ECO:0000256" key="16">
    <source>
        <dbReference type="RuleBase" id="RU000532"/>
    </source>
</evidence>
<keyword evidence="7 13" id="KW-0963">Cytoplasm</keyword>
<evidence type="ECO:0000256" key="11">
    <source>
        <dbReference type="ARBA" id="ARBA00022840"/>
    </source>
</evidence>
<evidence type="ECO:0000256" key="9">
    <source>
        <dbReference type="ARBA" id="ARBA00022741"/>
    </source>
</evidence>
<keyword evidence="9 13" id="KW-0547">Nucleotide-binding</keyword>
<reference evidence="18" key="1">
    <citation type="submission" date="2017-09" db="EMBL/GenBank/DDBJ databases">
        <title>Depth-based differentiation of microbial function through sediment-hosted aquifers and enrichment of novel symbionts in the deep terrestrial subsurface.</title>
        <authorList>
            <person name="Probst A.J."/>
            <person name="Ladd B."/>
            <person name="Jarett J.K."/>
            <person name="Geller-Mcgrath D.E."/>
            <person name="Sieber C.M.K."/>
            <person name="Emerson J.B."/>
            <person name="Anantharaman K."/>
            <person name="Thomas B.C."/>
            <person name="Malmstrom R."/>
            <person name="Stieglmeier M."/>
            <person name="Klingl A."/>
            <person name="Woyke T."/>
            <person name="Ryan C.M."/>
            <person name="Banfield J.F."/>
        </authorList>
    </citation>
    <scope>NUCLEOTIDE SEQUENCE [LARGE SCALE GENOMIC DNA]</scope>
</reference>
<dbReference type="PANTHER" id="PTHR11406:SF23">
    <property type="entry name" value="PHOSPHOGLYCERATE KINASE 1, CHLOROPLASTIC-RELATED"/>
    <property type="match status" value="1"/>
</dbReference>
<dbReference type="Pfam" id="PF00162">
    <property type="entry name" value="PGK"/>
    <property type="match status" value="1"/>
</dbReference>
<dbReference type="Proteomes" id="UP000229056">
    <property type="component" value="Unassembled WGS sequence"/>
</dbReference>
<dbReference type="EC" id="2.7.2.3" evidence="5 13"/>
<comment type="subunit">
    <text evidence="4 13">Monomer.</text>
</comment>
<evidence type="ECO:0000256" key="7">
    <source>
        <dbReference type="ARBA" id="ARBA00022490"/>
    </source>
</evidence>
<evidence type="ECO:0000256" key="3">
    <source>
        <dbReference type="ARBA" id="ARBA00008982"/>
    </source>
</evidence>
<dbReference type="GO" id="GO:0043531">
    <property type="term" value="F:ADP binding"/>
    <property type="evidence" value="ECO:0007669"/>
    <property type="project" value="TreeGrafter"/>
</dbReference>
<comment type="similarity">
    <text evidence="3 13 16">Belongs to the phosphoglycerate kinase family.</text>
</comment>
<dbReference type="InterPro" id="IPR036043">
    <property type="entry name" value="Phosphoglycerate_kinase_sf"/>
</dbReference>
<evidence type="ECO:0000313" key="17">
    <source>
        <dbReference type="EMBL" id="PIS05867.1"/>
    </source>
</evidence>
<name>A0A2H0W3L9_9BACT</name>
<feature type="binding site" evidence="14">
    <location>
        <position position="40"/>
    </location>
    <ligand>
        <name>(2R)-3-phosphoglycerate</name>
        <dbReference type="ChEBI" id="CHEBI:58272"/>
    </ligand>
</feature>
<dbReference type="PIRSF" id="PIRSF000724">
    <property type="entry name" value="Pgk"/>
    <property type="match status" value="1"/>
</dbReference>
<comment type="catalytic activity">
    <reaction evidence="1 13 16">
        <text>(2R)-3-phosphoglycerate + ATP = (2R)-3-phospho-glyceroyl phosphate + ADP</text>
        <dbReference type="Rhea" id="RHEA:14801"/>
        <dbReference type="ChEBI" id="CHEBI:30616"/>
        <dbReference type="ChEBI" id="CHEBI:57604"/>
        <dbReference type="ChEBI" id="CHEBI:58272"/>
        <dbReference type="ChEBI" id="CHEBI:456216"/>
        <dbReference type="EC" id="2.7.2.3"/>
    </reaction>
</comment>
<evidence type="ECO:0000256" key="8">
    <source>
        <dbReference type="ARBA" id="ARBA00022679"/>
    </source>
</evidence>
<dbReference type="GO" id="GO:0006096">
    <property type="term" value="P:glycolytic process"/>
    <property type="evidence" value="ECO:0007669"/>
    <property type="project" value="UniProtKB-UniRule"/>
</dbReference>
<dbReference type="GO" id="GO:0005829">
    <property type="term" value="C:cytosol"/>
    <property type="evidence" value="ECO:0007669"/>
    <property type="project" value="TreeGrafter"/>
</dbReference>
<feature type="binding site" evidence="13">
    <location>
        <position position="122"/>
    </location>
    <ligand>
        <name>substrate</name>
    </ligand>
</feature>
<feature type="binding site" evidence="14">
    <location>
        <position position="155"/>
    </location>
    <ligand>
        <name>(2R)-3-phosphoglycerate</name>
        <dbReference type="ChEBI" id="CHEBI:58272"/>
    </ligand>
</feature>
<dbReference type="Gene3D" id="3.40.50.1260">
    <property type="entry name" value="Phosphoglycerate kinase, N-terminal domain"/>
    <property type="match status" value="2"/>
</dbReference>
<evidence type="ECO:0000256" key="5">
    <source>
        <dbReference type="ARBA" id="ARBA00013061"/>
    </source>
</evidence>
<evidence type="ECO:0000256" key="2">
    <source>
        <dbReference type="ARBA" id="ARBA00004838"/>
    </source>
</evidence>
<dbReference type="InterPro" id="IPR015824">
    <property type="entry name" value="Phosphoglycerate_kinase_N"/>
</dbReference>
<dbReference type="GO" id="GO:0004618">
    <property type="term" value="F:phosphoglycerate kinase activity"/>
    <property type="evidence" value="ECO:0007669"/>
    <property type="project" value="UniProtKB-UniRule"/>
</dbReference>
<organism evidence="17 18">
    <name type="scientific">Candidatus Buchananbacteria bacterium CG10_big_fil_rev_8_21_14_0_10_33_19</name>
    <dbReference type="NCBI Taxonomy" id="1974525"/>
    <lineage>
        <taxon>Bacteria</taxon>
        <taxon>Candidatus Buchananiibacteriota</taxon>
    </lineage>
</organism>
<feature type="binding site" evidence="13 14">
    <location>
        <begin position="22"/>
        <end position="24"/>
    </location>
    <ligand>
        <name>substrate</name>
    </ligand>
</feature>
<dbReference type="GO" id="GO:0005524">
    <property type="term" value="F:ATP binding"/>
    <property type="evidence" value="ECO:0007669"/>
    <property type="project" value="UniProtKB-KW"/>
</dbReference>
<proteinExistence type="inferred from homology"/>
<evidence type="ECO:0000256" key="15">
    <source>
        <dbReference type="PIRSR" id="PIRSR000724-2"/>
    </source>
</evidence>
<gene>
    <name evidence="13 17" type="primary">pgk</name>
    <name evidence="17" type="ORF">COT80_03815</name>
</gene>
<dbReference type="HAMAP" id="MF_00145">
    <property type="entry name" value="Phosphoglyc_kinase"/>
    <property type="match status" value="1"/>
</dbReference>
<feature type="binding site" evidence="13">
    <location>
        <position position="40"/>
    </location>
    <ligand>
        <name>substrate</name>
    </ligand>
</feature>
<comment type="caution">
    <text evidence="17">The sequence shown here is derived from an EMBL/GenBank/DDBJ whole genome shotgun (WGS) entry which is preliminary data.</text>
</comment>
<comment type="caution">
    <text evidence="13">Lacks conserved residue(s) required for the propagation of feature annotation.</text>
</comment>
<evidence type="ECO:0000256" key="14">
    <source>
        <dbReference type="PIRSR" id="PIRSR000724-1"/>
    </source>
</evidence>
<feature type="binding site" evidence="13 15">
    <location>
        <position position="322"/>
    </location>
    <ligand>
        <name>ATP</name>
        <dbReference type="ChEBI" id="CHEBI:30616"/>
    </ligand>
</feature>
<feature type="binding site" evidence="13 15">
    <location>
        <position position="205"/>
    </location>
    <ligand>
        <name>ATP</name>
        <dbReference type="ChEBI" id="CHEBI:30616"/>
    </ligand>
</feature>
<dbReference type="AlphaFoldDB" id="A0A2H0W3L9"/>
<evidence type="ECO:0000256" key="1">
    <source>
        <dbReference type="ARBA" id="ARBA00000642"/>
    </source>
</evidence>
<feature type="binding site" evidence="13 14">
    <location>
        <begin position="63"/>
        <end position="66"/>
    </location>
    <ligand>
        <name>substrate</name>
    </ligand>
</feature>
<dbReference type="PANTHER" id="PTHR11406">
    <property type="entry name" value="PHOSPHOGLYCERATE KINASE"/>
    <property type="match status" value="1"/>
</dbReference>
<evidence type="ECO:0000256" key="13">
    <source>
        <dbReference type="HAMAP-Rule" id="MF_00145"/>
    </source>
</evidence>
<dbReference type="GO" id="GO:0006094">
    <property type="term" value="P:gluconeogenesis"/>
    <property type="evidence" value="ECO:0007669"/>
    <property type="project" value="TreeGrafter"/>
</dbReference>
<feature type="binding site" evidence="13">
    <location>
        <begin position="348"/>
        <end position="351"/>
    </location>
    <ligand>
        <name>ATP</name>
        <dbReference type="ChEBI" id="CHEBI:30616"/>
    </ligand>
</feature>
<dbReference type="PRINTS" id="PR00477">
    <property type="entry name" value="PHGLYCKINASE"/>
</dbReference>
<keyword evidence="12 13" id="KW-0324">Glycolysis</keyword>
<dbReference type="SUPFAM" id="SSF53748">
    <property type="entry name" value="Phosphoglycerate kinase"/>
    <property type="match status" value="1"/>
</dbReference>
<feature type="binding site" evidence="14">
    <location>
        <position position="122"/>
    </location>
    <ligand>
        <name>(2R)-3-phosphoglycerate</name>
        <dbReference type="ChEBI" id="CHEBI:58272"/>
    </ligand>
</feature>
<evidence type="ECO:0000256" key="4">
    <source>
        <dbReference type="ARBA" id="ARBA00011245"/>
    </source>
</evidence>
<evidence type="ECO:0000256" key="10">
    <source>
        <dbReference type="ARBA" id="ARBA00022777"/>
    </source>
</evidence>
<keyword evidence="10 13" id="KW-0418">Kinase</keyword>
<accession>A0A2H0W3L9</accession>
<sequence>MRVRSIRELKNIKNKRILLRVDFNVPISKSGKIDQNEDYRIVQTLPTIKYLLKKKAKVVILAHLGRPGGKVVESLRLDPVAIRLSQLLKKDIYKSDSIIDKDTLKNIDSLAGGNILMLENIRFDKREEKADKKFANELAGLGDIYVNDAFAVCHRDQASVSTIQNHLPAYAGLLLEDELKNLNSAVIKPFKPLTVIIGGAKISTKIKLIQRFLKISDHVLLGGALANTVLHVMGVSVGKSLVEPEMYPVIRKIKLTDNQLRVPVDGLLAKNYQAKTGRLDALADVRPDELILDIGPDTIKLYEKIIKSSKMIVWNGPMGLIETPFFAKGTESLIKILAKTKAYTVVGGGESVQVIRRLNLEKKFNFISTGGGAMLEFLEGKKLPGLKKILLTNK</sequence>
<dbReference type="InterPro" id="IPR001576">
    <property type="entry name" value="Phosphoglycerate_kinase"/>
</dbReference>
<keyword evidence="8 13" id="KW-0808">Transferase</keyword>
<evidence type="ECO:0000256" key="6">
    <source>
        <dbReference type="ARBA" id="ARBA00016471"/>
    </source>
</evidence>